<keyword evidence="5" id="KW-1185">Reference proteome</keyword>
<dbReference type="SMART" id="SM01294">
    <property type="entry name" value="PKS_PP_betabranch"/>
    <property type="match status" value="1"/>
</dbReference>
<dbReference type="PROSITE" id="PS00012">
    <property type="entry name" value="PHOSPHOPANTETHEINE"/>
    <property type="match status" value="1"/>
</dbReference>
<evidence type="ECO:0000313" key="4">
    <source>
        <dbReference type="EMBL" id="QTE01456.1"/>
    </source>
</evidence>
<dbReference type="InterPro" id="IPR020845">
    <property type="entry name" value="AMP-binding_CS"/>
</dbReference>
<feature type="domain" description="Carrier" evidence="3">
    <location>
        <begin position="503"/>
        <end position="578"/>
    </location>
</feature>
<dbReference type="Pfam" id="PF00550">
    <property type="entry name" value="PP-binding"/>
    <property type="match status" value="1"/>
</dbReference>
<evidence type="ECO:0000256" key="1">
    <source>
        <dbReference type="ARBA" id="ARBA00022450"/>
    </source>
</evidence>
<dbReference type="Gene3D" id="3.40.50.980">
    <property type="match status" value="2"/>
</dbReference>
<keyword evidence="1" id="KW-0596">Phosphopantetheine</keyword>
<protein>
    <submittedName>
        <fullName evidence="4">Dimodular nonribosomal peptide synthase</fullName>
    </submittedName>
</protein>
<dbReference type="Gene3D" id="1.10.1200.10">
    <property type="entry name" value="ACP-like"/>
    <property type="match status" value="1"/>
</dbReference>
<organism evidence="4 5">
    <name type="scientific">Streptomyces cyanogenus</name>
    <dbReference type="NCBI Taxonomy" id="80860"/>
    <lineage>
        <taxon>Bacteria</taxon>
        <taxon>Bacillati</taxon>
        <taxon>Actinomycetota</taxon>
        <taxon>Actinomycetes</taxon>
        <taxon>Kitasatosporales</taxon>
        <taxon>Streptomycetaceae</taxon>
        <taxon>Streptomyces</taxon>
    </lineage>
</organism>
<dbReference type="Gene3D" id="2.30.38.10">
    <property type="entry name" value="Luciferase, Domain 3"/>
    <property type="match status" value="1"/>
</dbReference>
<dbReference type="Pfam" id="PF13193">
    <property type="entry name" value="AMP-binding_C"/>
    <property type="match status" value="1"/>
</dbReference>
<dbReference type="Pfam" id="PF00501">
    <property type="entry name" value="AMP-binding"/>
    <property type="match status" value="1"/>
</dbReference>
<keyword evidence="2" id="KW-0597">Phosphoprotein</keyword>
<dbReference type="InterPro" id="IPR025110">
    <property type="entry name" value="AMP-bd_C"/>
</dbReference>
<dbReference type="PANTHER" id="PTHR45527:SF1">
    <property type="entry name" value="FATTY ACID SYNTHASE"/>
    <property type="match status" value="1"/>
</dbReference>
<dbReference type="Proteomes" id="UP000663908">
    <property type="component" value="Chromosome"/>
</dbReference>
<dbReference type="EMBL" id="CP071839">
    <property type="protein sequence ID" value="QTE01456.1"/>
    <property type="molecule type" value="Genomic_DNA"/>
</dbReference>
<dbReference type="SUPFAM" id="SSF56801">
    <property type="entry name" value="Acetyl-CoA synthetase-like"/>
    <property type="match status" value="1"/>
</dbReference>
<dbReference type="Gene3D" id="3.30.300.30">
    <property type="match status" value="1"/>
</dbReference>
<dbReference type="InterPro" id="IPR009081">
    <property type="entry name" value="PP-bd_ACP"/>
</dbReference>
<dbReference type="PROSITE" id="PS00455">
    <property type="entry name" value="AMP_BINDING"/>
    <property type="match status" value="1"/>
</dbReference>
<dbReference type="InterPro" id="IPR036736">
    <property type="entry name" value="ACP-like_sf"/>
</dbReference>
<accession>A0ABX7TXH9</accession>
<dbReference type="InterPro" id="IPR000873">
    <property type="entry name" value="AMP-dep_synth/lig_dom"/>
</dbReference>
<dbReference type="SUPFAM" id="SSF47336">
    <property type="entry name" value="ACP-like"/>
    <property type="match status" value="1"/>
</dbReference>
<dbReference type="InterPro" id="IPR010071">
    <property type="entry name" value="AA_adenyl_dom"/>
</dbReference>
<evidence type="ECO:0000256" key="2">
    <source>
        <dbReference type="ARBA" id="ARBA00022553"/>
    </source>
</evidence>
<dbReference type="CDD" id="cd05930">
    <property type="entry name" value="A_NRPS"/>
    <property type="match status" value="1"/>
</dbReference>
<dbReference type="PANTHER" id="PTHR45527">
    <property type="entry name" value="NONRIBOSOMAL PEPTIDE SYNTHETASE"/>
    <property type="match status" value="1"/>
</dbReference>
<proteinExistence type="predicted"/>
<dbReference type="PROSITE" id="PS50075">
    <property type="entry name" value="CARRIER"/>
    <property type="match status" value="1"/>
</dbReference>
<dbReference type="InterPro" id="IPR020806">
    <property type="entry name" value="PKS_PP-bd"/>
</dbReference>
<evidence type="ECO:0000313" key="5">
    <source>
        <dbReference type="Proteomes" id="UP000663908"/>
    </source>
</evidence>
<gene>
    <name evidence="4" type="primary">dhbF4</name>
    <name evidence="4" type="ORF">S1361_29280</name>
</gene>
<dbReference type="SMART" id="SM00823">
    <property type="entry name" value="PKS_PP"/>
    <property type="match status" value="1"/>
</dbReference>
<sequence length="585" mass="62660">MSRFQQAVLAHPGRLAVKSERGSVTFAEVDRRSALLAGALASSGVQQGERVGVCLPRGVDLVVALLAVWRVGAAYVPLDPTYPQERLEYMARDSGIKVVLDEGTGHAWPTGIERVLAEDVSNGVDDDPQVEPLFCSDSAAYVIYTSGSTGVPKGVEATHGGVASLLTALETAGMYAPQPRIVGWNASVSFDASVQQWARVCRGDTLVIIDEQQRTDPAQLRAVIDEHEVDDLDLTPSHWEILRDCLLAPVANGRKLRLFVGGEAVSERMWQELASAGAGGRIEALNLYGPTECTVDAAAAWIEGEGPHIGPPLQGVRAYVLDDALQVVPTGTPGELYLAGPRVTRGYVNRPGLTAQRFVADPFARNGDRMYRTGDRVRRRLDGALEFLGRLDRQVKIRGFRVELGEIEAMVRSAPGVAQAVVVLHSSPTAGEQLLAYYVPAETGPADEGLRQYVGDRLPAYMVPAAFVSLEALPLTINGKVDIAALSAPDAAGPGEEEAAETSPEGQFETLIAQVWAEVLGKDRVSADADFFALGGHSLIALRVVARLKKQLGLIMPTKDVYQYPRLRDLAAHVESLHASVAAGS</sequence>
<reference evidence="4 5" key="1">
    <citation type="submission" date="2021-03" db="EMBL/GenBank/DDBJ databases">
        <title>Complete genome sequence of Streptomyces cyanogenus S136, producer of anticancer angucycline landomycin A.</title>
        <authorList>
            <person name="Hrab P."/>
            <person name="Ruckert C."/>
            <person name="Busche T."/>
            <person name="Ostash I."/>
            <person name="Kalinowski J."/>
            <person name="Fedorenko V."/>
            <person name="Yushchuk O."/>
            <person name="Ostash B."/>
        </authorList>
    </citation>
    <scope>NUCLEOTIDE SEQUENCE [LARGE SCALE GENOMIC DNA]</scope>
    <source>
        <strain evidence="4 5">S136</strain>
    </source>
</reference>
<dbReference type="InterPro" id="IPR045851">
    <property type="entry name" value="AMP-bd_C_sf"/>
</dbReference>
<dbReference type="InterPro" id="IPR006162">
    <property type="entry name" value="Ppantetheine_attach_site"/>
</dbReference>
<evidence type="ECO:0000259" key="3">
    <source>
        <dbReference type="PROSITE" id="PS50075"/>
    </source>
</evidence>
<dbReference type="NCBIfam" id="TIGR01733">
    <property type="entry name" value="AA-adenyl-dom"/>
    <property type="match status" value="1"/>
</dbReference>
<name>A0ABX7TXH9_STRCY</name>